<dbReference type="Pfam" id="PF07553">
    <property type="entry name" value="Lipoprotein_Ltp"/>
    <property type="match status" value="2"/>
</dbReference>
<dbReference type="RefSeq" id="WP_242607459.1">
    <property type="nucleotide sequence ID" value="NZ_SHLA01000001.1"/>
</dbReference>
<comment type="caution">
    <text evidence="3">The sequence shown here is derived from an EMBL/GenBank/DDBJ whole genome shotgun (WGS) entry which is preliminary data.</text>
</comment>
<feature type="compositionally biased region" description="Basic residues" evidence="1">
    <location>
        <begin position="15"/>
        <end position="24"/>
    </location>
</feature>
<organism evidence="3 4">
    <name type="scientific">Zhihengliuella halotolerans</name>
    <dbReference type="NCBI Taxonomy" id="370736"/>
    <lineage>
        <taxon>Bacteria</taxon>
        <taxon>Bacillati</taxon>
        <taxon>Actinomycetota</taxon>
        <taxon>Actinomycetes</taxon>
        <taxon>Micrococcales</taxon>
        <taxon>Micrococcaceae</taxon>
        <taxon>Zhihengliuella</taxon>
    </lineage>
</organism>
<dbReference type="Gene3D" id="1.10.10.10">
    <property type="entry name" value="Winged helix-like DNA-binding domain superfamily/Winged helix DNA-binding domain"/>
    <property type="match status" value="2"/>
</dbReference>
<dbReference type="InterPro" id="IPR011434">
    <property type="entry name" value="Ltp-like_HTH"/>
</dbReference>
<feature type="region of interest" description="Disordered" evidence="1">
    <location>
        <begin position="1"/>
        <end position="24"/>
    </location>
</feature>
<keyword evidence="4" id="KW-1185">Reference proteome</keyword>
<dbReference type="EMBL" id="SHLA01000001">
    <property type="protein sequence ID" value="RZU60694.1"/>
    <property type="molecule type" value="Genomic_DNA"/>
</dbReference>
<gene>
    <name evidence="3" type="ORF">EV380_0239</name>
</gene>
<evidence type="ECO:0000259" key="2">
    <source>
        <dbReference type="Pfam" id="PF07553"/>
    </source>
</evidence>
<name>A0A4Q8A9R9_9MICC</name>
<feature type="region of interest" description="Disordered" evidence="1">
    <location>
        <begin position="46"/>
        <end position="132"/>
    </location>
</feature>
<dbReference type="AlphaFoldDB" id="A0A4Q8A9R9"/>
<evidence type="ECO:0000313" key="3">
    <source>
        <dbReference type="EMBL" id="RZU60694.1"/>
    </source>
</evidence>
<feature type="compositionally biased region" description="Acidic residues" evidence="1">
    <location>
        <begin position="98"/>
        <end position="108"/>
    </location>
</feature>
<protein>
    <submittedName>
        <fullName evidence="3">Host cell surface-exposed lipoprotein</fullName>
    </submittedName>
</protein>
<dbReference type="InterPro" id="IPR036388">
    <property type="entry name" value="WH-like_DNA-bd_sf"/>
</dbReference>
<feature type="domain" description="Putative host cell surface-exposed lipoprotein Ltp-like HTH region" evidence="2">
    <location>
        <begin position="194"/>
        <end position="237"/>
    </location>
</feature>
<dbReference type="Proteomes" id="UP000292685">
    <property type="component" value="Unassembled WGS sequence"/>
</dbReference>
<sequence length="240" mass="25604">MAEDSAQRPELQGKQAHRGLTPRRRRVPFLAGAAMVFVAVGLAGCGGADPTSVDSAPGSHAEESVTLFDENASAEAAAEEEKEATESDERAEAAAAEAEAEAQAEAEAEAQAKKEAEAEAEAEAKAKAEKKAKAEAEAEAEAEAGTVSQRNALRSAQNYLDFAAFSRTGLIEQLKFEDYSTGDATWAVDRVEVDWNEQAAESAENYLDFMAFSRQGLIDQLLFEGFTQKQATYGVDQTGL</sequence>
<keyword evidence="3" id="KW-0449">Lipoprotein</keyword>
<feature type="compositionally biased region" description="Basic and acidic residues" evidence="1">
    <location>
        <begin position="110"/>
        <end position="132"/>
    </location>
</feature>
<proteinExistence type="predicted"/>
<feature type="domain" description="Putative host cell surface-exposed lipoprotein Ltp-like HTH region" evidence="2">
    <location>
        <begin position="149"/>
        <end position="190"/>
    </location>
</feature>
<accession>A0A4Q8A9R9</accession>
<reference evidence="3 4" key="1">
    <citation type="submission" date="2019-02" db="EMBL/GenBank/DDBJ databases">
        <title>Sequencing the genomes of 1000 actinobacteria strains.</title>
        <authorList>
            <person name="Klenk H.-P."/>
        </authorList>
    </citation>
    <scope>NUCLEOTIDE SEQUENCE [LARGE SCALE GENOMIC DNA]</scope>
    <source>
        <strain evidence="3 4">DSM 17364</strain>
    </source>
</reference>
<evidence type="ECO:0000256" key="1">
    <source>
        <dbReference type="SAM" id="MobiDB-lite"/>
    </source>
</evidence>
<evidence type="ECO:0000313" key="4">
    <source>
        <dbReference type="Proteomes" id="UP000292685"/>
    </source>
</evidence>